<feature type="domain" description="PTS EIIB type-4" evidence="8">
    <location>
        <begin position="1"/>
        <end position="154"/>
    </location>
</feature>
<keyword evidence="2" id="KW-0813">Transport</keyword>
<dbReference type="RefSeq" id="WP_094334749.1">
    <property type="nucleotide sequence ID" value="NZ_NFIE01000001.1"/>
</dbReference>
<dbReference type="InterPro" id="IPR036667">
    <property type="entry name" value="PTS_IIB_sorbose-sp_sf"/>
</dbReference>
<keyword evidence="10" id="KW-1185">Reference proteome</keyword>
<dbReference type="EMBL" id="NFIE01000001">
    <property type="protein sequence ID" value="OUN89868.1"/>
    <property type="molecule type" value="Genomic_DNA"/>
</dbReference>
<dbReference type="OrthoDB" id="9788818at2"/>
<reference evidence="10" key="1">
    <citation type="submission" date="2017-04" db="EMBL/GenBank/DDBJ databases">
        <title>Function of individual gut microbiota members based on whole genome sequencing of pure cultures obtained from chicken caecum.</title>
        <authorList>
            <person name="Medvecky M."/>
            <person name="Cejkova D."/>
            <person name="Polansky O."/>
            <person name="Karasova D."/>
            <person name="Kubasova T."/>
            <person name="Cizek A."/>
            <person name="Rychlik I."/>
        </authorList>
    </citation>
    <scope>NUCLEOTIDE SEQUENCE [LARGE SCALE GENOMIC DNA]</scope>
    <source>
        <strain evidence="10">An5</strain>
    </source>
</reference>
<keyword evidence="3" id="KW-0963">Cytoplasm</keyword>
<dbReference type="Pfam" id="PF03830">
    <property type="entry name" value="PTSIIB_sorb"/>
    <property type="match status" value="1"/>
</dbReference>
<keyword evidence="6" id="KW-0598">Phosphotransferase system</keyword>
<comment type="caution">
    <text evidence="9">The sequence shown here is derived from an EMBL/GenBank/DDBJ whole genome shotgun (WGS) entry which is preliminary data.</text>
</comment>
<sequence>MIVGARVDFRLIHGQVGNLWSNARQVSRFMVVDDQICNDDMQKQVLRMATPATCKLSVLSTEKACANILAGKYDAQRLFIVVKKPETYVKMVKAGVKFDEIILGNITSMDIVKSYNRNINCGQDDVDALKELEALGVPMVIQLTPQNNPEKFTA</sequence>
<keyword evidence="5" id="KW-0808">Transferase</keyword>
<dbReference type="SUPFAM" id="SSF52728">
    <property type="entry name" value="PTS IIb component"/>
    <property type="match status" value="1"/>
</dbReference>
<protein>
    <submittedName>
        <fullName evidence="9">PTS mannose transporter subunit IIAB</fullName>
    </submittedName>
</protein>
<dbReference type="PROSITE" id="PS51101">
    <property type="entry name" value="PTS_EIIB_TYPE_4"/>
    <property type="match status" value="1"/>
</dbReference>
<evidence type="ECO:0000256" key="5">
    <source>
        <dbReference type="ARBA" id="ARBA00022679"/>
    </source>
</evidence>
<organism evidence="9 10">
    <name type="scientific">[Collinsella] massiliensis</name>
    <dbReference type="NCBI Taxonomy" id="1232426"/>
    <lineage>
        <taxon>Bacteria</taxon>
        <taxon>Bacillati</taxon>
        <taxon>Actinomycetota</taxon>
        <taxon>Coriobacteriia</taxon>
        <taxon>Coriobacteriales</taxon>
        <taxon>Coriobacteriaceae</taxon>
        <taxon>Enorma</taxon>
    </lineage>
</organism>
<dbReference type="GO" id="GO:0009401">
    <property type="term" value="P:phosphoenolpyruvate-dependent sugar phosphotransferase system"/>
    <property type="evidence" value="ECO:0007669"/>
    <property type="project" value="UniProtKB-KW"/>
</dbReference>
<dbReference type="GO" id="GO:0008982">
    <property type="term" value="F:protein-N(PI)-phosphohistidine-sugar phosphotransferase activity"/>
    <property type="evidence" value="ECO:0007669"/>
    <property type="project" value="InterPro"/>
</dbReference>
<dbReference type="Gene3D" id="3.40.35.10">
    <property type="entry name" value="Phosphotransferase system, sorbose subfamily IIB component"/>
    <property type="match status" value="1"/>
</dbReference>
<evidence type="ECO:0000313" key="10">
    <source>
        <dbReference type="Proteomes" id="UP000195781"/>
    </source>
</evidence>
<proteinExistence type="predicted"/>
<dbReference type="GO" id="GO:0016301">
    <property type="term" value="F:kinase activity"/>
    <property type="evidence" value="ECO:0007669"/>
    <property type="project" value="UniProtKB-KW"/>
</dbReference>
<dbReference type="InterPro" id="IPR004720">
    <property type="entry name" value="PTS_IIB_sorbose-sp"/>
</dbReference>
<dbReference type="Proteomes" id="UP000195781">
    <property type="component" value="Unassembled WGS sequence"/>
</dbReference>
<evidence type="ECO:0000313" key="9">
    <source>
        <dbReference type="EMBL" id="OUN89868.1"/>
    </source>
</evidence>
<evidence type="ECO:0000256" key="7">
    <source>
        <dbReference type="ARBA" id="ARBA00022777"/>
    </source>
</evidence>
<evidence type="ECO:0000256" key="1">
    <source>
        <dbReference type="ARBA" id="ARBA00004496"/>
    </source>
</evidence>
<dbReference type="GO" id="GO:0005737">
    <property type="term" value="C:cytoplasm"/>
    <property type="evidence" value="ECO:0007669"/>
    <property type="project" value="UniProtKB-SubCell"/>
</dbReference>
<name>A0A1Y3XZY0_9ACTN</name>
<evidence type="ECO:0000256" key="6">
    <source>
        <dbReference type="ARBA" id="ARBA00022683"/>
    </source>
</evidence>
<accession>A0A1Y3XZY0</accession>
<evidence type="ECO:0000256" key="4">
    <source>
        <dbReference type="ARBA" id="ARBA00022597"/>
    </source>
</evidence>
<evidence type="ECO:0000256" key="3">
    <source>
        <dbReference type="ARBA" id="ARBA00022490"/>
    </source>
</evidence>
<gene>
    <name evidence="9" type="ORF">B5G02_00500</name>
</gene>
<evidence type="ECO:0000256" key="2">
    <source>
        <dbReference type="ARBA" id="ARBA00022448"/>
    </source>
</evidence>
<keyword evidence="4" id="KW-0762">Sugar transport</keyword>
<dbReference type="AlphaFoldDB" id="A0A1Y3XZY0"/>
<keyword evidence="7" id="KW-0418">Kinase</keyword>
<comment type="subcellular location">
    <subcellularLocation>
        <location evidence="1">Cytoplasm</location>
    </subcellularLocation>
</comment>
<evidence type="ECO:0000259" key="8">
    <source>
        <dbReference type="PROSITE" id="PS51101"/>
    </source>
</evidence>